<comment type="caution">
    <text evidence="2">The sequence shown here is derived from an EMBL/GenBank/DDBJ whole genome shotgun (WGS) entry which is preliminary data.</text>
</comment>
<dbReference type="AlphaFoldDB" id="A0A9K3KKX6"/>
<dbReference type="InterPro" id="IPR052342">
    <property type="entry name" value="MCH/BMMD"/>
</dbReference>
<reference evidence="2" key="2">
    <citation type="submission" date="2021-04" db="EMBL/GenBank/DDBJ databases">
        <authorList>
            <person name="Podell S."/>
        </authorList>
    </citation>
    <scope>NUCLEOTIDE SEQUENCE</scope>
    <source>
        <strain evidence="2">Hildebrandi</strain>
    </source>
</reference>
<keyword evidence="3" id="KW-1185">Reference proteome</keyword>
<dbReference type="OrthoDB" id="40297at2759"/>
<dbReference type="PANTHER" id="PTHR43664">
    <property type="entry name" value="MONOAMINE OXIDASE-RELATED"/>
    <property type="match status" value="1"/>
</dbReference>
<dbReference type="PANTHER" id="PTHR43664:SF1">
    <property type="entry name" value="BETA-METHYLMALYL-COA DEHYDRATASE"/>
    <property type="match status" value="1"/>
</dbReference>
<evidence type="ECO:0000256" key="1">
    <source>
        <dbReference type="SAM" id="MobiDB-lite"/>
    </source>
</evidence>
<feature type="compositionally biased region" description="Polar residues" evidence="1">
    <location>
        <begin position="51"/>
        <end position="64"/>
    </location>
</feature>
<evidence type="ECO:0000313" key="2">
    <source>
        <dbReference type="EMBL" id="KAG7344985.1"/>
    </source>
</evidence>
<evidence type="ECO:0000313" key="3">
    <source>
        <dbReference type="Proteomes" id="UP000693970"/>
    </source>
</evidence>
<dbReference type="Proteomes" id="UP000693970">
    <property type="component" value="Unassembled WGS sequence"/>
</dbReference>
<feature type="region of interest" description="Disordered" evidence="1">
    <location>
        <begin position="45"/>
        <end position="105"/>
    </location>
</feature>
<name>A0A9K3KKX6_9STRA</name>
<accession>A0A9K3KKX6</accession>
<feature type="compositionally biased region" description="Polar residues" evidence="1">
    <location>
        <begin position="72"/>
        <end position="91"/>
    </location>
</feature>
<sequence>MATVRRLSSLLSCAARKADQYRVVSVSNQRTSSLRRGISKYVNGCLPPNGTPSQDISSQTTNDSVAREGAITSATPQNVFDGTPIKSGTSDTDIESPSDEDRNRTIRGEVLDLAADLRNFRPGDRLDIPYELTVSESMQEFWQSAFHSQDRINTSRPFCRRMGLQDRVLPFSLALFLTSSMTHADAAKVQVGFGRVNYLWPCFAGDTFHKTFTVESIRNTSDGHHSVFHFTCDLINQRGRLCMRADKRMLFEFPISPSNAKAPSSQPTNDKEMDEQINLHLFRDHLLSKSHICQELKSHSLADLRPGQLILHSMNRSITFTQAQQLASLARLTHERHFDTKRYDQSELLVPGGLVLGIVQSAASRDFHEILHEELLHLNFINSLNPGNIVGAISYIQSVEEAVGDLEICTVRTLGIKNLDVMRDLRGLDIPLELLKIYPHGHPNIKPKDIQRICKSYCPLLYNKIVVQMDRRILRQARHQEVFLL</sequence>
<organism evidence="2 3">
    <name type="scientific">Nitzschia inconspicua</name>
    <dbReference type="NCBI Taxonomy" id="303405"/>
    <lineage>
        <taxon>Eukaryota</taxon>
        <taxon>Sar</taxon>
        <taxon>Stramenopiles</taxon>
        <taxon>Ochrophyta</taxon>
        <taxon>Bacillariophyta</taxon>
        <taxon>Bacillariophyceae</taxon>
        <taxon>Bacillariophycidae</taxon>
        <taxon>Bacillariales</taxon>
        <taxon>Bacillariaceae</taxon>
        <taxon>Nitzschia</taxon>
    </lineage>
</organism>
<gene>
    <name evidence="2" type="ORF">IV203_032516</name>
</gene>
<reference evidence="2" key="1">
    <citation type="journal article" date="2021" name="Sci. Rep.">
        <title>Diploid genomic architecture of Nitzschia inconspicua, an elite biomass production diatom.</title>
        <authorList>
            <person name="Oliver A."/>
            <person name="Podell S."/>
            <person name="Pinowska A."/>
            <person name="Traller J.C."/>
            <person name="Smith S.R."/>
            <person name="McClure R."/>
            <person name="Beliaev A."/>
            <person name="Bohutskyi P."/>
            <person name="Hill E.A."/>
            <person name="Rabines A."/>
            <person name="Zheng H."/>
            <person name="Allen L.Z."/>
            <person name="Kuo A."/>
            <person name="Grigoriev I.V."/>
            <person name="Allen A.E."/>
            <person name="Hazlebeck D."/>
            <person name="Allen E.E."/>
        </authorList>
    </citation>
    <scope>NUCLEOTIDE SEQUENCE</scope>
    <source>
        <strain evidence="2">Hildebrandi</strain>
    </source>
</reference>
<proteinExistence type="predicted"/>
<protein>
    <submittedName>
        <fullName evidence="2">Uncharacterized protein</fullName>
    </submittedName>
</protein>
<dbReference type="EMBL" id="JAGRRH010000022">
    <property type="protein sequence ID" value="KAG7344985.1"/>
    <property type="molecule type" value="Genomic_DNA"/>
</dbReference>